<feature type="domain" description="HTH lacI-type" evidence="4">
    <location>
        <begin position="1"/>
        <end position="55"/>
    </location>
</feature>
<dbReference type="InterPro" id="IPR010982">
    <property type="entry name" value="Lambda_DNA-bd_dom_sf"/>
</dbReference>
<proteinExistence type="predicted"/>
<sequence>MTIYDVAHEAGVSVATVSRVLNNTAPVSPKTKQKIMTVIEKYQFQRNALARSLKKKETRTLGIILPDITNPFFPEVFSGIELEARENDYTLFLCDTMGEYERETQYLYMLRERQVDGIVFLGGRINLSKVEQNLAEELQTFAQRVPTVLVNGSIPGNPIHRVCVDEGAGTEQAVRHLLALGHTDIAFIGGLEYMTTTMQKIRAFKKVFREHGLTVRKEWILYDDFSLNAGKRQMKKLLHMSHKPTAVLCVNDYTAVGAIQEAGRRGYSIPNDISIIGFDDVPLATAILPEVTTVSQKTELLGRTAISILHKLIQKEKVKKLTVIEPELIIRESTAQL</sequence>
<accession>A0ABW4YGJ5</accession>
<dbReference type="Gene3D" id="3.40.50.2300">
    <property type="match status" value="2"/>
</dbReference>
<dbReference type="InterPro" id="IPR001387">
    <property type="entry name" value="Cro/C1-type_HTH"/>
</dbReference>
<evidence type="ECO:0000259" key="5">
    <source>
        <dbReference type="PROSITE" id="PS50943"/>
    </source>
</evidence>
<keyword evidence="7" id="KW-1185">Reference proteome</keyword>
<dbReference type="SUPFAM" id="SSF47413">
    <property type="entry name" value="lambda repressor-like DNA-binding domains"/>
    <property type="match status" value="1"/>
</dbReference>
<evidence type="ECO:0000256" key="1">
    <source>
        <dbReference type="ARBA" id="ARBA00023015"/>
    </source>
</evidence>
<dbReference type="Pfam" id="PF13377">
    <property type="entry name" value="Peripla_BP_3"/>
    <property type="match status" value="1"/>
</dbReference>
<keyword evidence="1" id="KW-0805">Transcription regulation</keyword>
<dbReference type="GO" id="GO:0003677">
    <property type="term" value="F:DNA binding"/>
    <property type="evidence" value="ECO:0007669"/>
    <property type="project" value="UniProtKB-KW"/>
</dbReference>
<dbReference type="RefSeq" id="WP_377769658.1">
    <property type="nucleotide sequence ID" value="NZ_JBHUHO010000007.1"/>
</dbReference>
<dbReference type="PANTHER" id="PTHR30146:SF109">
    <property type="entry name" value="HTH-TYPE TRANSCRIPTIONAL REGULATOR GALS"/>
    <property type="match status" value="1"/>
</dbReference>
<evidence type="ECO:0000256" key="3">
    <source>
        <dbReference type="ARBA" id="ARBA00023163"/>
    </source>
</evidence>
<dbReference type="PROSITE" id="PS50932">
    <property type="entry name" value="HTH_LACI_2"/>
    <property type="match status" value="1"/>
</dbReference>
<dbReference type="Gene3D" id="1.10.260.40">
    <property type="entry name" value="lambda repressor-like DNA-binding domains"/>
    <property type="match status" value="1"/>
</dbReference>
<keyword evidence="3" id="KW-0804">Transcription</keyword>
<organism evidence="6 7">
    <name type="scientific">Paenibacillus yanchengensis</name>
    <dbReference type="NCBI Taxonomy" id="2035833"/>
    <lineage>
        <taxon>Bacteria</taxon>
        <taxon>Bacillati</taxon>
        <taxon>Bacillota</taxon>
        <taxon>Bacilli</taxon>
        <taxon>Bacillales</taxon>
        <taxon>Paenibacillaceae</taxon>
        <taxon>Paenibacillus</taxon>
    </lineage>
</organism>
<feature type="domain" description="HTH cro/C1-type" evidence="5">
    <location>
        <begin position="1"/>
        <end position="49"/>
    </location>
</feature>
<evidence type="ECO:0000313" key="7">
    <source>
        <dbReference type="Proteomes" id="UP001597362"/>
    </source>
</evidence>
<dbReference type="InterPro" id="IPR046335">
    <property type="entry name" value="LacI/GalR-like_sensor"/>
</dbReference>
<dbReference type="PROSITE" id="PS00356">
    <property type="entry name" value="HTH_LACI_1"/>
    <property type="match status" value="1"/>
</dbReference>
<name>A0ABW4YGJ5_9BACL</name>
<reference evidence="7" key="1">
    <citation type="journal article" date="2019" name="Int. J. Syst. Evol. Microbiol.">
        <title>The Global Catalogue of Microorganisms (GCM) 10K type strain sequencing project: providing services to taxonomists for standard genome sequencing and annotation.</title>
        <authorList>
            <consortium name="The Broad Institute Genomics Platform"/>
            <consortium name="The Broad Institute Genome Sequencing Center for Infectious Disease"/>
            <person name="Wu L."/>
            <person name="Ma J."/>
        </authorList>
    </citation>
    <scope>NUCLEOTIDE SEQUENCE [LARGE SCALE GENOMIC DNA]</scope>
    <source>
        <strain evidence="7">GH52</strain>
    </source>
</reference>
<dbReference type="PRINTS" id="PR00036">
    <property type="entry name" value="HTHLACI"/>
</dbReference>
<dbReference type="InterPro" id="IPR028082">
    <property type="entry name" value="Peripla_BP_I"/>
</dbReference>
<keyword evidence="2 6" id="KW-0238">DNA-binding</keyword>
<dbReference type="InterPro" id="IPR000843">
    <property type="entry name" value="HTH_LacI"/>
</dbReference>
<evidence type="ECO:0000259" key="4">
    <source>
        <dbReference type="PROSITE" id="PS50932"/>
    </source>
</evidence>
<gene>
    <name evidence="6" type="ORF">ACFSJH_02330</name>
</gene>
<dbReference type="CDD" id="cd01392">
    <property type="entry name" value="HTH_LacI"/>
    <property type="match status" value="1"/>
</dbReference>
<dbReference type="Proteomes" id="UP001597362">
    <property type="component" value="Unassembled WGS sequence"/>
</dbReference>
<evidence type="ECO:0000313" key="6">
    <source>
        <dbReference type="EMBL" id="MFD2114583.1"/>
    </source>
</evidence>
<dbReference type="Pfam" id="PF00356">
    <property type="entry name" value="LacI"/>
    <property type="match status" value="1"/>
</dbReference>
<evidence type="ECO:0000256" key="2">
    <source>
        <dbReference type="ARBA" id="ARBA00023125"/>
    </source>
</evidence>
<comment type="caution">
    <text evidence="6">The sequence shown here is derived from an EMBL/GenBank/DDBJ whole genome shotgun (WGS) entry which is preliminary data.</text>
</comment>
<dbReference type="CDD" id="cd06267">
    <property type="entry name" value="PBP1_LacI_sugar_binding-like"/>
    <property type="match status" value="1"/>
</dbReference>
<dbReference type="PROSITE" id="PS50943">
    <property type="entry name" value="HTH_CROC1"/>
    <property type="match status" value="1"/>
</dbReference>
<dbReference type="EMBL" id="JBHUHO010000007">
    <property type="protein sequence ID" value="MFD2114583.1"/>
    <property type="molecule type" value="Genomic_DNA"/>
</dbReference>
<dbReference type="SMART" id="SM00354">
    <property type="entry name" value="HTH_LACI"/>
    <property type="match status" value="1"/>
</dbReference>
<dbReference type="SUPFAM" id="SSF53822">
    <property type="entry name" value="Periplasmic binding protein-like I"/>
    <property type="match status" value="1"/>
</dbReference>
<protein>
    <submittedName>
        <fullName evidence="6">LacI family DNA-binding transcriptional regulator</fullName>
    </submittedName>
</protein>
<dbReference type="PANTHER" id="PTHR30146">
    <property type="entry name" value="LACI-RELATED TRANSCRIPTIONAL REPRESSOR"/>
    <property type="match status" value="1"/>
</dbReference>